<accession>A0ABV6H6K2</accession>
<evidence type="ECO:0000313" key="1">
    <source>
        <dbReference type="EMBL" id="MFC0314502.1"/>
    </source>
</evidence>
<keyword evidence="2" id="KW-1185">Reference proteome</keyword>
<organism evidence="1 2">
    <name type="scientific">Gordonia phosphorivorans</name>
    <dbReference type="NCBI Taxonomy" id="1056982"/>
    <lineage>
        <taxon>Bacteria</taxon>
        <taxon>Bacillati</taxon>
        <taxon>Actinomycetota</taxon>
        <taxon>Actinomycetes</taxon>
        <taxon>Mycobacteriales</taxon>
        <taxon>Gordoniaceae</taxon>
        <taxon>Gordonia</taxon>
    </lineage>
</organism>
<reference evidence="1 2" key="1">
    <citation type="submission" date="2024-09" db="EMBL/GenBank/DDBJ databases">
        <authorList>
            <person name="Sun Q."/>
            <person name="Mori K."/>
        </authorList>
    </citation>
    <scope>NUCLEOTIDE SEQUENCE [LARGE SCALE GENOMIC DNA]</scope>
    <source>
        <strain evidence="1 2">CCM 7957</strain>
    </source>
</reference>
<dbReference type="EMBL" id="JBHLWV010000016">
    <property type="protein sequence ID" value="MFC0314502.1"/>
    <property type="molecule type" value="Genomic_DNA"/>
</dbReference>
<gene>
    <name evidence="1" type="ORF">ACFFJD_06515</name>
</gene>
<dbReference type="RefSeq" id="WP_382362345.1">
    <property type="nucleotide sequence ID" value="NZ_JBHLWV010000016.1"/>
</dbReference>
<protein>
    <recommendedName>
        <fullName evidence="3">Integrase</fullName>
    </recommendedName>
</protein>
<dbReference type="Proteomes" id="UP001589783">
    <property type="component" value="Unassembled WGS sequence"/>
</dbReference>
<name>A0ABV6H6K2_9ACTN</name>
<proteinExistence type="predicted"/>
<evidence type="ECO:0000313" key="2">
    <source>
        <dbReference type="Proteomes" id="UP001589783"/>
    </source>
</evidence>
<evidence type="ECO:0008006" key="3">
    <source>
        <dbReference type="Google" id="ProtNLM"/>
    </source>
</evidence>
<comment type="caution">
    <text evidence="1">The sequence shown here is derived from an EMBL/GenBank/DDBJ whole genome shotgun (WGS) entry which is preliminary data.</text>
</comment>
<sequence>MDYKIQIKKLPRLYMSAGRQWEVSCVGIYASPVRQLLAVRVVATWPEAIDVARSWVKAGMA</sequence>